<evidence type="ECO:0000313" key="5">
    <source>
        <dbReference type="EMBL" id="CAF4863786.1"/>
    </source>
</evidence>
<name>A0A8S2XGS1_9BILA</name>
<comment type="function">
    <text evidence="1">Catalytic subunit of the glycosylphosphatidylinositol-mannosyltransferase I complex which catalyzes the transfer of the first mannose, via an alpha-1,4 bond from a dolichol-phosphate-mannose (Dol-P-Man) to the glucosaminyl acyl phosphatidylinositol (GlcN-(acyl)PI) intermediate to generate alpha-D-Man-(1-&gt;4)-alpha-D-GlcN-(1-&gt;6)-(1-radyl,2-acyl-sn-glycero-3-phospho)-2-acyl-inositol and participates in the sixth step of the glycosylphosphatidylinositol-anchor biosynthesis.</text>
</comment>
<keyword evidence="1" id="KW-0256">Endoplasmic reticulum</keyword>
<evidence type="ECO:0000256" key="1">
    <source>
        <dbReference type="RuleBase" id="RU365064"/>
    </source>
</evidence>
<keyword evidence="1" id="KW-0808">Transferase</keyword>
<dbReference type="EMBL" id="CAJOBJ010165766">
    <property type="protein sequence ID" value="CAF4863786.1"/>
    <property type="molecule type" value="Genomic_DNA"/>
</dbReference>
<evidence type="ECO:0000313" key="6">
    <source>
        <dbReference type="Proteomes" id="UP000681967"/>
    </source>
</evidence>
<keyword evidence="1" id="KW-0337">GPI-anchor biosynthesis</keyword>
<keyword evidence="1" id="KW-0328">Glycosyltransferase</keyword>
<dbReference type="GO" id="GO:0051751">
    <property type="term" value="F:alpha-1,4-mannosyltransferase activity"/>
    <property type="evidence" value="ECO:0007669"/>
    <property type="project" value="InterPro"/>
</dbReference>
<keyword evidence="1" id="KW-0812">Transmembrane</keyword>
<proteinExistence type="inferred from homology"/>
<dbReference type="Proteomes" id="UP000681720">
    <property type="component" value="Unassembled WGS sequence"/>
</dbReference>
<feature type="non-terminal residue" evidence="2">
    <location>
        <position position="62"/>
    </location>
</feature>
<dbReference type="EMBL" id="CAJOBH010107129">
    <property type="protein sequence ID" value="CAF4642944.1"/>
    <property type="molecule type" value="Genomic_DNA"/>
</dbReference>
<organism evidence="2 6">
    <name type="scientific">Rotaria magnacalcarata</name>
    <dbReference type="NCBI Taxonomy" id="392030"/>
    <lineage>
        <taxon>Eukaryota</taxon>
        <taxon>Metazoa</taxon>
        <taxon>Spiralia</taxon>
        <taxon>Gnathifera</taxon>
        <taxon>Rotifera</taxon>
        <taxon>Eurotatoria</taxon>
        <taxon>Bdelloidea</taxon>
        <taxon>Philodinida</taxon>
        <taxon>Philodinidae</taxon>
        <taxon>Rotaria</taxon>
    </lineage>
</organism>
<feature type="non-terminal residue" evidence="2">
    <location>
        <position position="1"/>
    </location>
</feature>
<evidence type="ECO:0000313" key="3">
    <source>
        <dbReference type="EMBL" id="CAF4642944.1"/>
    </source>
</evidence>
<reference evidence="2" key="1">
    <citation type="submission" date="2021-02" db="EMBL/GenBank/DDBJ databases">
        <authorList>
            <person name="Nowell W R."/>
        </authorList>
    </citation>
    <scope>NUCLEOTIDE SEQUENCE</scope>
</reference>
<dbReference type="GO" id="GO:0004376">
    <property type="term" value="F:GPI mannosyltransferase activity"/>
    <property type="evidence" value="ECO:0007669"/>
    <property type="project" value="InterPro"/>
</dbReference>
<feature type="transmembrane region" description="Helical" evidence="1">
    <location>
        <begin position="26"/>
        <end position="47"/>
    </location>
</feature>
<dbReference type="InterPro" id="IPR007704">
    <property type="entry name" value="PIG-M"/>
</dbReference>
<evidence type="ECO:0000313" key="4">
    <source>
        <dbReference type="EMBL" id="CAF4851958.1"/>
    </source>
</evidence>
<keyword evidence="1" id="KW-1133">Transmembrane helix</keyword>
<comment type="pathway">
    <text evidence="1">Glycolipid biosynthesis; glycosylphosphatidylinositol-anchor biosynthesis.</text>
</comment>
<dbReference type="Pfam" id="PF05007">
    <property type="entry name" value="Mannosyl_trans"/>
    <property type="match status" value="1"/>
</dbReference>
<dbReference type="EMBL" id="CAJOBH010076500">
    <property type="protein sequence ID" value="CAF4496775.1"/>
    <property type="molecule type" value="Genomic_DNA"/>
</dbReference>
<dbReference type="AlphaFoldDB" id="A0A8S2XGS1"/>
<dbReference type="GO" id="GO:0006506">
    <property type="term" value="P:GPI anchor biosynthetic process"/>
    <property type="evidence" value="ECO:0007669"/>
    <property type="project" value="UniProtKB-KW"/>
</dbReference>
<accession>A0A8S2XGS1</accession>
<keyword evidence="1" id="KW-0472">Membrane</keyword>
<dbReference type="EC" id="2.4.1.-" evidence="1"/>
<comment type="caution">
    <text evidence="1">Lacks conserved residue(s) required for the propagation of feature annotation.</text>
</comment>
<comment type="similarity">
    <text evidence="1">Belongs to the PIGM family.</text>
</comment>
<gene>
    <name evidence="2" type="ORF">BYL167_LOCUS35816</name>
    <name evidence="3" type="ORF">BYL167_LOCUS41845</name>
    <name evidence="4" type="ORF">GIL414_LOCUS49438</name>
    <name evidence="5" type="ORF">GIL414_LOCUS50020</name>
</gene>
<sequence length="62" mass="7187">SIVAALVLAMLYNAKQSDERPWITGILLALATHLKIYPVIYSLALYFHIDRKLSLHPTYRRF</sequence>
<comment type="caution">
    <text evidence="2">The sequence shown here is derived from an EMBL/GenBank/DDBJ whole genome shotgun (WGS) entry which is preliminary data.</text>
</comment>
<dbReference type="EMBL" id="CAJOBJ010162607">
    <property type="protein sequence ID" value="CAF4851958.1"/>
    <property type="molecule type" value="Genomic_DNA"/>
</dbReference>
<evidence type="ECO:0000313" key="2">
    <source>
        <dbReference type="EMBL" id="CAF4496775.1"/>
    </source>
</evidence>
<protein>
    <recommendedName>
        <fullName evidence="1">GPI alpha-1,4-mannosyltransferase I, catalytic subunit</fullName>
        <ecNumber evidence="1">2.4.1.-</ecNumber>
    </recommendedName>
    <alternativeName>
        <fullName evidence="1">GPI mannosyltransferase I</fullName>
    </alternativeName>
</protein>
<dbReference type="Proteomes" id="UP000681967">
    <property type="component" value="Unassembled WGS sequence"/>
</dbReference>
<comment type="subcellular location">
    <subcellularLocation>
        <location evidence="1">Endoplasmic reticulum membrane</location>
        <topology evidence="1">Multi-pass membrane protein</topology>
    </subcellularLocation>
</comment>
<dbReference type="GO" id="GO:0005789">
    <property type="term" value="C:endoplasmic reticulum membrane"/>
    <property type="evidence" value="ECO:0007669"/>
    <property type="project" value="UniProtKB-SubCell"/>
</dbReference>